<accession>A0ABR2H8R2</accession>
<feature type="region of interest" description="Disordered" evidence="1">
    <location>
        <begin position="446"/>
        <end position="489"/>
    </location>
</feature>
<comment type="caution">
    <text evidence="2">The sequence shown here is derived from an EMBL/GenBank/DDBJ whole genome shotgun (WGS) entry which is preliminary data.</text>
</comment>
<protein>
    <submittedName>
        <fullName evidence="2">Uncharacterized protein</fullName>
    </submittedName>
</protein>
<dbReference type="Proteomes" id="UP001470230">
    <property type="component" value="Unassembled WGS sequence"/>
</dbReference>
<gene>
    <name evidence="2" type="ORF">M9Y10_025418</name>
</gene>
<feature type="region of interest" description="Disordered" evidence="1">
    <location>
        <begin position="572"/>
        <end position="594"/>
    </location>
</feature>
<feature type="compositionally biased region" description="Basic and acidic residues" evidence="1">
    <location>
        <begin position="578"/>
        <end position="594"/>
    </location>
</feature>
<evidence type="ECO:0000313" key="2">
    <source>
        <dbReference type="EMBL" id="KAK8842561.1"/>
    </source>
</evidence>
<proteinExistence type="predicted"/>
<feature type="compositionally biased region" description="Low complexity" evidence="1">
    <location>
        <begin position="446"/>
        <end position="464"/>
    </location>
</feature>
<reference evidence="2 3" key="1">
    <citation type="submission" date="2024-04" db="EMBL/GenBank/DDBJ databases">
        <title>Tritrichomonas musculus Genome.</title>
        <authorList>
            <person name="Alves-Ferreira E."/>
            <person name="Grigg M."/>
            <person name="Lorenzi H."/>
            <person name="Galac M."/>
        </authorList>
    </citation>
    <scope>NUCLEOTIDE SEQUENCE [LARGE SCALE GENOMIC DNA]</scope>
    <source>
        <strain evidence="2 3">EAF2021</strain>
    </source>
</reference>
<sequence>MYCLSSENYQGLIDLLHSEDCTLSKVIEDPGFTTALRNDSPDLINFLTQKEELDIITQFALSAEIEETVDPIEYKKMMRHSMTILTSSSRKLQNFLISNDRYLLYLRSFPSTRSINSAILCANYAKIIDFLISFSQGKFVEAQYPNLIDILIDYIDNLSFQMLFVKICCDHYSNFNLSYDLMKKLIESPKNVPKIYTLTKIVNDKSALIPFLNVPEILQPLYELVVQTYQKSDFLCTETCNLLLIIIKATQPNDLAHQYELEYGQRIDFELPLNYSSAAILSLFPKYVDHFIDRFFANEDKCTTQVNQSILEALRKKSKVELQKIAFEHDIFMKIMNFYPSYVKRKVNGHFFQIVQLFVTNQIECPSREHKEWTSFIQTKFAERYQSVYGGRSLKDFLVNYSQPELESLPTDKLLFRQNVYSSEPNANRFRPRCQSHQNMAHIPSCISSSTESSSSSADSSSGSEYEPHINISTQYRNGKPPATPNTSHEKKFKKFNISRIPNAHAASSQNTSSSSSIILIDSSVINQQHHQLAVNPIKLEVTAEVVEAPRDPENDRKLMSRSLDPNTMRAVTSRFNIRIEPRNPDKPPYEHNS</sequence>
<dbReference type="EMBL" id="JAPFFF010000037">
    <property type="protein sequence ID" value="KAK8842561.1"/>
    <property type="molecule type" value="Genomic_DNA"/>
</dbReference>
<evidence type="ECO:0000313" key="3">
    <source>
        <dbReference type="Proteomes" id="UP001470230"/>
    </source>
</evidence>
<keyword evidence="3" id="KW-1185">Reference proteome</keyword>
<organism evidence="2 3">
    <name type="scientific">Tritrichomonas musculus</name>
    <dbReference type="NCBI Taxonomy" id="1915356"/>
    <lineage>
        <taxon>Eukaryota</taxon>
        <taxon>Metamonada</taxon>
        <taxon>Parabasalia</taxon>
        <taxon>Tritrichomonadida</taxon>
        <taxon>Tritrichomonadidae</taxon>
        <taxon>Tritrichomonas</taxon>
    </lineage>
</organism>
<evidence type="ECO:0000256" key="1">
    <source>
        <dbReference type="SAM" id="MobiDB-lite"/>
    </source>
</evidence>
<name>A0ABR2H8R2_9EUKA</name>